<evidence type="ECO:0008006" key="5">
    <source>
        <dbReference type="Google" id="ProtNLM"/>
    </source>
</evidence>
<accession>A0ABD2IF48</accession>
<dbReference type="AlphaFoldDB" id="A0ABD2IF48"/>
<feature type="compositionally biased region" description="Basic and acidic residues" evidence="2">
    <location>
        <begin position="173"/>
        <end position="192"/>
    </location>
</feature>
<keyword evidence="1" id="KW-0175">Coiled coil</keyword>
<keyword evidence="4" id="KW-1185">Reference proteome</keyword>
<feature type="coiled-coil region" evidence="1">
    <location>
        <begin position="52"/>
        <end position="107"/>
    </location>
</feature>
<evidence type="ECO:0000313" key="3">
    <source>
        <dbReference type="EMBL" id="KAL3074798.1"/>
    </source>
</evidence>
<evidence type="ECO:0000313" key="4">
    <source>
        <dbReference type="Proteomes" id="UP001620645"/>
    </source>
</evidence>
<dbReference type="Proteomes" id="UP001620645">
    <property type="component" value="Unassembled WGS sequence"/>
</dbReference>
<evidence type="ECO:0000256" key="2">
    <source>
        <dbReference type="SAM" id="MobiDB-lite"/>
    </source>
</evidence>
<reference evidence="3 4" key="1">
    <citation type="submission" date="2024-10" db="EMBL/GenBank/DDBJ databases">
        <authorList>
            <person name="Kim D."/>
        </authorList>
    </citation>
    <scope>NUCLEOTIDE SEQUENCE [LARGE SCALE GENOMIC DNA]</scope>
    <source>
        <strain evidence="3">Taebaek</strain>
    </source>
</reference>
<name>A0ABD2IF48_HETSC</name>
<proteinExistence type="predicted"/>
<dbReference type="EMBL" id="JBICCN010000356">
    <property type="protein sequence ID" value="KAL3074798.1"/>
    <property type="molecule type" value="Genomic_DNA"/>
</dbReference>
<feature type="region of interest" description="Disordered" evidence="2">
    <location>
        <begin position="148"/>
        <end position="192"/>
    </location>
</feature>
<protein>
    <recommendedName>
        <fullName evidence="5">FRIGIDA-like protein</fullName>
    </recommendedName>
</protein>
<evidence type="ECO:0000256" key="1">
    <source>
        <dbReference type="SAM" id="Coils"/>
    </source>
</evidence>
<organism evidence="3 4">
    <name type="scientific">Heterodera schachtii</name>
    <name type="common">Sugarbeet cyst nematode worm</name>
    <name type="synonym">Tylenchus schachtii</name>
    <dbReference type="NCBI Taxonomy" id="97005"/>
    <lineage>
        <taxon>Eukaryota</taxon>
        <taxon>Metazoa</taxon>
        <taxon>Ecdysozoa</taxon>
        <taxon>Nematoda</taxon>
        <taxon>Chromadorea</taxon>
        <taxon>Rhabditida</taxon>
        <taxon>Tylenchina</taxon>
        <taxon>Tylenchomorpha</taxon>
        <taxon>Tylenchoidea</taxon>
        <taxon>Heteroderidae</taxon>
        <taxon>Heteroderinae</taxon>
        <taxon>Heterodera</taxon>
    </lineage>
</organism>
<gene>
    <name evidence="3" type="ORF">niasHS_014243</name>
</gene>
<sequence>MNYSKKLKLPAELIAELANAILYDLRWAGVRVSPVFDHFLVKKQLIIRQNKIRKIREEIDEETTVLEEKTRADNAAIAEWIKATSEKDEAEKEVKMAAKKRKEKMKIWRESVSKKKIQSKLTSGSKSDGCGTNCYNNNKCLLSPLCPGTSSSSDGLSRSDDHQCSSAKLPPVEFKKKDGPLGPKEKKQKKDE</sequence>
<comment type="caution">
    <text evidence="3">The sequence shown here is derived from an EMBL/GenBank/DDBJ whole genome shotgun (WGS) entry which is preliminary data.</text>
</comment>